<dbReference type="Gene3D" id="3.40.50.450">
    <property type="match status" value="1"/>
</dbReference>
<dbReference type="NCBIfam" id="TIGR00730">
    <property type="entry name" value="Rossman fold protein, TIGR00730 family"/>
    <property type="match status" value="1"/>
</dbReference>
<reference evidence="3" key="2">
    <citation type="submission" date="2022-11" db="EMBL/GenBank/DDBJ databases">
        <title>Draft genome sequence of Coprococcus comes strain 31264.</title>
        <authorList>
            <person name="Hisatomi A."/>
            <person name="Ohkuma M."/>
            <person name="Sakamoto M."/>
        </authorList>
    </citation>
    <scope>NUCLEOTIDE SEQUENCE</scope>
    <source>
        <strain evidence="3">JCM 31264</strain>
    </source>
</reference>
<dbReference type="GO" id="GO:0009691">
    <property type="term" value="P:cytokinin biosynthetic process"/>
    <property type="evidence" value="ECO:0007669"/>
    <property type="project" value="UniProtKB-UniRule"/>
</dbReference>
<dbReference type="RefSeq" id="WP_055248474.1">
    <property type="nucleotide sequence ID" value="NZ_BSCI01000009.1"/>
</dbReference>
<organism evidence="3 4">
    <name type="scientific">Coprococcus comes</name>
    <dbReference type="NCBI Taxonomy" id="410072"/>
    <lineage>
        <taxon>Bacteria</taxon>
        <taxon>Bacillati</taxon>
        <taxon>Bacillota</taxon>
        <taxon>Clostridia</taxon>
        <taxon>Lachnospirales</taxon>
        <taxon>Lachnospiraceae</taxon>
        <taxon>Coprococcus</taxon>
    </lineage>
</organism>
<dbReference type="PANTHER" id="PTHR31223:SF70">
    <property type="entry name" value="LOG FAMILY PROTEIN YJL055W"/>
    <property type="match status" value="1"/>
</dbReference>
<dbReference type="AlphaFoldDB" id="A0AA37V485"/>
<comment type="caution">
    <text evidence="3">The sequence shown here is derived from an EMBL/GenBank/DDBJ whole genome shotgun (WGS) entry which is preliminary data.</text>
</comment>
<name>A0AA37V485_9FIRM</name>
<dbReference type="Pfam" id="PF03641">
    <property type="entry name" value="Lysine_decarbox"/>
    <property type="match status" value="1"/>
</dbReference>
<keyword evidence="2" id="KW-0203">Cytokinin biosynthesis</keyword>
<accession>A0AA37V485</accession>
<evidence type="ECO:0000313" key="4">
    <source>
        <dbReference type="Proteomes" id="UP001145109"/>
    </source>
</evidence>
<dbReference type="EC" id="3.2.2.n1" evidence="2"/>
<evidence type="ECO:0000256" key="2">
    <source>
        <dbReference type="RuleBase" id="RU363015"/>
    </source>
</evidence>
<dbReference type="Proteomes" id="UP001145109">
    <property type="component" value="Unassembled WGS sequence"/>
</dbReference>
<dbReference type="InterPro" id="IPR031100">
    <property type="entry name" value="LOG_fam"/>
</dbReference>
<proteinExistence type="inferred from homology"/>
<dbReference type="GO" id="GO:0016799">
    <property type="term" value="F:hydrolase activity, hydrolyzing N-glycosyl compounds"/>
    <property type="evidence" value="ECO:0007669"/>
    <property type="project" value="TreeGrafter"/>
</dbReference>
<dbReference type="InterPro" id="IPR005269">
    <property type="entry name" value="LOG"/>
</dbReference>
<gene>
    <name evidence="3" type="ORF">comes_17800</name>
</gene>
<evidence type="ECO:0000313" key="3">
    <source>
        <dbReference type="EMBL" id="GLG87235.1"/>
    </source>
</evidence>
<dbReference type="GO" id="GO:0005829">
    <property type="term" value="C:cytosol"/>
    <property type="evidence" value="ECO:0007669"/>
    <property type="project" value="TreeGrafter"/>
</dbReference>
<protein>
    <recommendedName>
        <fullName evidence="2">Cytokinin riboside 5'-monophosphate phosphoribohydrolase</fullName>
        <ecNumber evidence="2">3.2.2.n1</ecNumber>
    </recommendedName>
</protein>
<dbReference type="SUPFAM" id="SSF102405">
    <property type="entry name" value="MCP/YpsA-like"/>
    <property type="match status" value="1"/>
</dbReference>
<dbReference type="PANTHER" id="PTHR31223">
    <property type="entry name" value="LOG FAMILY PROTEIN YJL055W"/>
    <property type="match status" value="1"/>
</dbReference>
<dbReference type="EMBL" id="BSCI01000009">
    <property type="protein sequence ID" value="GLG87235.1"/>
    <property type="molecule type" value="Genomic_DNA"/>
</dbReference>
<evidence type="ECO:0000256" key="1">
    <source>
        <dbReference type="ARBA" id="ARBA00006763"/>
    </source>
</evidence>
<keyword evidence="2" id="KW-0378">Hydrolase</keyword>
<comment type="similarity">
    <text evidence="1 2">Belongs to the LOG family.</text>
</comment>
<sequence>MSRNITVFCSASKKLSSSYTKLAEAIGEILVDNRYSLVYGGDTCGLMGKIAETMKRNSMEVIGVCIEKMYNEGRFYRRCDRIVLTENLSERKQQMIDLSEVIIVLPGGIGTINELLEVLVLIHLGLVKKKVIIINYMNFFGKFFAFIDDLIEKEFIAFDIKNQLNVIENIDELSLYL</sequence>
<reference evidence="3" key="1">
    <citation type="submission" date="2022-09" db="EMBL/GenBank/DDBJ databases">
        <title>Draft genome sequence of Coprococcus comes strain 31264.</title>
        <authorList>
            <person name="Atsushi H."/>
            <person name="Moriya O."/>
            <person name="Mitsuo S."/>
        </authorList>
    </citation>
    <scope>NUCLEOTIDE SEQUENCE</scope>
    <source>
        <strain evidence="3">JCM 31264</strain>
    </source>
</reference>